<dbReference type="CDD" id="cd00267">
    <property type="entry name" value="ABC_ATPase"/>
    <property type="match status" value="1"/>
</dbReference>
<feature type="domain" description="Endonuclease GajA/Old nuclease/RecF-like AAA" evidence="1">
    <location>
        <begin position="74"/>
        <end position="167"/>
    </location>
</feature>
<dbReference type="InterPro" id="IPR041685">
    <property type="entry name" value="AAA_GajA/Old/RecF-like"/>
</dbReference>
<dbReference type="AlphaFoldDB" id="A0A1J5SCK7"/>
<dbReference type="Gene3D" id="3.40.50.300">
    <property type="entry name" value="P-loop containing nucleotide triphosphate hydrolases"/>
    <property type="match status" value="1"/>
</dbReference>
<proteinExistence type="predicted"/>
<dbReference type="InterPro" id="IPR051396">
    <property type="entry name" value="Bact_Antivir_Def_Nuclease"/>
</dbReference>
<dbReference type="EMBL" id="MLJW01000046">
    <property type="protein sequence ID" value="OIR05962.1"/>
    <property type="molecule type" value="Genomic_DNA"/>
</dbReference>
<gene>
    <name evidence="3" type="ORF">GALL_117590</name>
</gene>
<comment type="caution">
    <text evidence="3">The sequence shown here is derived from an EMBL/GenBank/DDBJ whole genome shotgun (WGS) entry which is preliminary data.</text>
</comment>
<evidence type="ECO:0000259" key="1">
    <source>
        <dbReference type="Pfam" id="PF13175"/>
    </source>
</evidence>
<dbReference type="Pfam" id="PF13175">
    <property type="entry name" value="AAA_15"/>
    <property type="match status" value="1"/>
</dbReference>
<evidence type="ECO:0000313" key="3">
    <source>
        <dbReference type="EMBL" id="OIR05962.1"/>
    </source>
</evidence>
<dbReference type="InterPro" id="IPR027417">
    <property type="entry name" value="P-loop_NTPase"/>
</dbReference>
<evidence type="ECO:0000259" key="2">
    <source>
        <dbReference type="Pfam" id="PF20469"/>
    </source>
</evidence>
<protein>
    <submittedName>
        <fullName evidence="3">Uncharacterized protein</fullName>
    </submittedName>
</protein>
<dbReference type="SUPFAM" id="SSF52540">
    <property type="entry name" value="P-loop containing nucleoside triphosphate hydrolases"/>
    <property type="match status" value="1"/>
</dbReference>
<dbReference type="PANTHER" id="PTHR43581:SF4">
    <property type="entry name" value="ATP_GTP PHOSPHATASE"/>
    <property type="match status" value="1"/>
</dbReference>
<dbReference type="Pfam" id="PF20469">
    <property type="entry name" value="OLD-like_TOPRIM"/>
    <property type="match status" value="1"/>
</dbReference>
<reference evidence="3" key="1">
    <citation type="submission" date="2016-10" db="EMBL/GenBank/DDBJ databases">
        <title>Sequence of Gallionella enrichment culture.</title>
        <authorList>
            <person name="Poehlein A."/>
            <person name="Muehling M."/>
            <person name="Daniel R."/>
        </authorList>
    </citation>
    <scope>NUCLEOTIDE SEQUENCE</scope>
</reference>
<dbReference type="PANTHER" id="PTHR43581">
    <property type="entry name" value="ATP/GTP PHOSPHATASE"/>
    <property type="match status" value="1"/>
</dbReference>
<organism evidence="3">
    <name type="scientific">mine drainage metagenome</name>
    <dbReference type="NCBI Taxonomy" id="410659"/>
    <lineage>
        <taxon>unclassified sequences</taxon>
        <taxon>metagenomes</taxon>
        <taxon>ecological metagenomes</taxon>
    </lineage>
</organism>
<dbReference type="CDD" id="cd01026">
    <property type="entry name" value="TOPRIM_OLD"/>
    <property type="match status" value="1"/>
</dbReference>
<accession>A0A1J5SCK7</accession>
<name>A0A1J5SCK7_9ZZZZ</name>
<sequence>MKSANPTPDPNKLSVLGLGDYANYLLGENEGIKNTRKKLNTDYLSPLSFSGDPLDAKISVSGISDDSTRLRQLLEKLEVSLSATGLTDEIHRRGLGSNNLLFMACELLLLATEEEGFPLLLIEEPEAHLHPQRQLRLMGFLQDQANIQRADGQQIQIIVTTHSPNLASDIKLDNLVLMRDGKAFSMARKMTKLESTDYSFLKRFLDVTKANLFFARGVIIVEGDAENILLPTLARLIGRDLREHGVSLINVGGVGLRRYANIFQRADAVKDGELKIPVACITDVDVMPDCAPWIVGKLKEGEAIPKISESTRKWRVKQDFPGDGLATHRDTIGAKASGQWVKTFIAGEWTLEYDLAFFGLGEEVWIAAHLAAKDEKIHLGTASLETESASAGAVYSELATKGLSKEELASHVYAKITSNGVSKPIAAQYLAEILENRFQKNELNAKTLRSKLPVYLVQAIAYVTSSFDEVNTSGLVGEDGAKNFGDATSA</sequence>
<dbReference type="InterPro" id="IPR034139">
    <property type="entry name" value="TOPRIM_OLD"/>
</dbReference>
<feature type="domain" description="OLD protein-like TOPRIM" evidence="2">
    <location>
        <begin position="213"/>
        <end position="285"/>
    </location>
</feature>